<evidence type="ECO:0000313" key="2">
    <source>
        <dbReference type="EMBL" id="MBD2343602.1"/>
    </source>
</evidence>
<gene>
    <name evidence="2" type="ORF">H6G18_05500</name>
</gene>
<proteinExistence type="predicted"/>
<comment type="caution">
    <text evidence="2">The sequence shown here is derived from an EMBL/GenBank/DDBJ whole genome shotgun (WGS) entry which is preliminary data.</text>
</comment>
<organism evidence="2 3">
    <name type="scientific">Anabaena subtropica FACHB-260</name>
    <dbReference type="NCBI Taxonomy" id="2692884"/>
    <lineage>
        <taxon>Bacteria</taxon>
        <taxon>Bacillati</taxon>
        <taxon>Cyanobacteriota</taxon>
        <taxon>Cyanophyceae</taxon>
        <taxon>Nostocales</taxon>
        <taxon>Nostocaceae</taxon>
        <taxon>Anabaena</taxon>
    </lineage>
</organism>
<evidence type="ECO:0000313" key="3">
    <source>
        <dbReference type="Proteomes" id="UP000607281"/>
    </source>
</evidence>
<reference evidence="2 3" key="1">
    <citation type="journal article" date="2020" name="ISME J.">
        <title>Comparative genomics reveals insights into cyanobacterial evolution and habitat adaptation.</title>
        <authorList>
            <person name="Chen M.Y."/>
            <person name="Teng W.K."/>
            <person name="Zhao L."/>
            <person name="Hu C.X."/>
            <person name="Zhou Y.K."/>
            <person name="Han B.P."/>
            <person name="Song L.R."/>
            <person name="Shu W.S."/>
        </authorList>
    </citation>
    <scope>NUCLEOTIDE SEQUENCE [LARGE SCALE GENOMIC DNA]</scope>
    <source>
        <strain evidence="2 3">FACHB-260</strain>
    </source>
</reference>
<keyword evidence="3" id="KW-1185">Reference proteome</keyword>
<protein>
    <submittedName>
        <fullName evidence="2">DUF928 domain-containing protein</fullName>
    </submittedName>
</protein>
<accession>A0ABR8CN62</accession>
<dbReference type="InterPro" id="IPR010328">
    <property type="entry name" value="DUF928"/>
</dbReference>
<dbReference type="Pfam" id="PF06051">
    <property type="entry name" value="DUF928"/>
    <property type="match status" value="1"/>
</dbReference>
<dbReference type="EMBL" id="JACJRF010000006">
    <property type="protein sequence ID" value="MBD2343602.1"/>
    <property type="molecule type" value="Genomic_DNA"/>
</dbReference>
<name>A0ABR8CN62_9NOST</name>
<sequence length="279" mass="30936">MKSFQFTIALGIAFTSNISYPLQLQALPLDTSLASVQFIPPPPPPDRSAAGSRGGAASRGCDATHQTVTALVPTYKQTLNQSKQAVVPITQVWGLTNAENPNFFFFVPHNTSSIANIEFVLQEQTHNKSQTLYRTFLTPPESPGIISVNLPPSAASLQIGKMYRWFFKVRVQCDGLRSAVDHRQQSMKLDYAEGWVQKVNQNLTLNEQIKQATPQEKAALYAANGIWYDALMSLAKLRFTNPKDKTLLTNWKTLLNSVGLQEIANQPLVNCCQPSINEK</sequence>
<evidence type="ECO:0000256" key="1">
    <source>
        <dbReference type="SAM" id="MobiDB-lite"/>
    </source>
</evidence>
<dbReference type="RefSeq" id="WP_190406071.1">
    <property type="nucleotide sequence ID" value="NZ_JACJRF010000006.1"/>
</dbReference>
<dbReference type="Proteomes" id="UP000607281">
    <property type="component" value="Unassembled WGS sequence"/>
</dbReference>
<feature type="compositionally biased region" description="Low complexity" evidence="1">
    <location>
        <begin position="47"/>
        <end position="60"/>
    </location>
</feature>
<feature type="region of interest" description="Disordered" evidence="1">
    <location>
        <begin position="39"/>
        <end position="60"/>
    </location>
</feature>